<keyword evidence="3" id="KW-1185">Reference proteome</keyword>
<proteinExistence type="predicted"/>
<dbReference type="NCBIfam" id="NF041043">
    <property type="entry name" value="BPSS1780_fam"/>
    <property type="match status" value="1"/>
</dbReference>
<dbReference type="RefSeq" id="WP_258844813.1">
    <property type="nucleotide sequence ID" value="NZ_JANUGX010000006.1"/>
</dbReference>
<gene>
    <name evidence="2" type="ORF">NX782_07500</name>
</gene>
<keyword evidence="1" id="KW-1133">Transmembrane helix</keyword>
<evidence type="ECO:0000256" key="1">
    <source>
        <dbReference type="SAM" id="Phobius"/>
    </source>
</evidence>
<dbReference type="InterPro" id="IPR047798">
    <property type="entry name" value="BPSS1780-like"/>
</dbReference>
<organism evidence="2 3">
    <name type="scientific">Massilia norwichensis</name>
    <dbReference type="NCBI Taxonomy" id="1442366"/>
    <lineage>
        <taxon>Bacteria</taxon>
        <taxon>Pseudomonadati</taxon>
        <taxon>Pseudomonadota</taxon>
        <taxon>Betaproteobacteria</taxon>
        <taxon>Burkholderiales</taxon>
        <taxon>Oxalobacteraceae</taxon>
        <taxon>Telluria group</taxon>
        <taxon>Massilia</taxon>
    </lineage>
</organism>
<feature type="transmembrane region" description="Helical" evidence="1">
    <location>
        <begin position="220"/>
        <end position="241"/>
    </location>
</feature>
<sequence>MNNLPARTGWDWLKQGTSLFRKQPAALTTILFASIVCSIGLSILPIIGTVLSPLLIPSFSMAFMQACLMIENGDRVTPGVLLTGFRRPALGALCKVGTIYLVVGLVEMLVVVMMLGPEFFEKVAERQANPNDAAALLSTEIGVFMLIALINLVMLVTLYFAAPLTYWKHMKTGKAVFYSFFAVVRSARVFLVLLLAWFAAFFVIASLMSIVFGPGTLGRILLTWLVFLFMLLLQCSMYAGYRTIFGKPNDKEPAAA</sequence>
<feature type="transmembrane region" description="Helical" evidence="1">
    <location>
        <begin position="92"/>
        <end position="115"/>
    </location>
</feature>
<keyword evidence="1" id="KW-0472">Membrane</keyword>
<evidence type="ECO:0000313" key="3">
    <source>
        <dbReference type="Proteomes" id="UP001205560"/>
    </source>
</evidence>
<keyword evidence="1" id="KW-0812">Transmembrane</keyword>
<dbReference type="Proteomes" id="UP001205560">
    <property type="component" value="Unassembled WGS sequence"/>
</dbReference>
<reference evidence="2 3" key="1">
    <citation type="submission" date="2022-08" db="EMBL/GenBank/DDBJ databases">
        <title>Reclassification of Massilia species as members of the genera Telluria, Duganella, Pseudoduganella, Mokoshia gen. nov. and Zemynaea gen. nov. using orthogonal and non-orthogonal genome-based approaches.</title>
        <authorList>
            <person name="Bowman J.P."/>
        </authorList>
    </citation>
    <scope>NUCLEOTIDE SEQUENCE [LARGE SCALE GENOMIC DNA]</scope>
    <source>
        <strain evidence="2 3">LMG 28164</strain>
    </source>
</reference>
<feature type="transmembrane region" description="Helical" evidence="1">
    <location>
        <begin position="25"/>
        <end position="48"/>
    </location>
</feature>
<name>A0ABT2A4M7_9BURK</name>
<evidence type="ECO:0000313" key="2">
    <source>
        <dbReference type="EMBL" id="MCS0589047.1"/>
    </source>
</evidence>
<feature type="transmembrane region" description="Helical" evidence="1">
    <location>
        <begin position="189"/>
        <end position="214"/>
    </location>
</feature>
<accession>A0ABT2A4M7</accession>
<dbReference type="EMBL" id="JANUGX010000006">
    <property type="protein sequence ID" value="MCS0589047.1"/>
    <property type="molecule type" value="Genomic_DNA"/>
</dbReference>
<protein>
    <submittedName>
        <fullName evidence="2">BPSS1780 family membrane protein</fullName>
    </submittedName>
</protein>
<comment type="caution">
    <text evidence="2">The sequence shown here is derived from an EMBL/GenBank/DDBJ whole genome shotgun (WGS) entry which is preliminary data.</text>
</comment>
<feature type="transmembrane region" description="Helical" evidence="1">
    <location>
        <begin position="135"/>
        <end position="161"/>
    </location>
</feature>